<evidence type="ECO:0000256" key="1">
    <source>
        <dbReference type="SAM" id="Phobius"/>
    </source>
</evidence>
<sequence>MTASDTLGLVSILISICVFIYTYVTNTKKYELTYQYRCEVLKWFDDTIHVLMRLKQECKLGFSNQDLRNELLASLSAKIEMGRFYFPNVDKGDKFGKEKPFAYRNYRNLMLDFLVYAYNIYNRADAVRYLKHADLLQKEFTSLLFETFNPTAFLKETKKVTDRTFVKELSFEDFLNEKPEALKDYI</sequence>
<evidence type="ECO:0008006" key="4">
    <source>
        <dbReference type="Google" id="ProtNLM"/>
    </source>
</evidence>
<dbReference type="Proteomes" id="UP001204376">
    <property type="component" value="Unassembled WGS sequence"/>
</dbReference>
<keyword evidence="1" id="KW-0812">Transmembrane</keyword>
<name>A0ABT1T0P6_9SPHI</name>
<organism evidence="2 3">
    <name type="scientific">Mucilaginibacter aquariorum</name>
    <dbReference type="NCBI Taxonomy" id="2967225"/>
    <lineage>
        <taxon>Bacteria</taxon>
        <taxon>Pseudomonadati</taxon>
        <taxon>Bacteroidota</taxon>
        <taxon>Sphingobacteriia</taxon>
        <taxon>Sphingobacteriales</taxon>
        <taxon>Sphingobacteriaceae</taxon>
        <taxon>Mucilaginibacter</taxon>
    </lineage>
</organism>
<keyword evidence="1" id="KW-1133">Transmembrane helix</keyword>
<gene>
    <name evidence="2" type="ORF">NPE20_09385</name>
</gene>
<evidence type="ECO:0000313" key="3">
    <source>
        <dbReference type="Proteomes" id="UP001204376"/>
    </source>
</evidence>
<dbReference type="EMBL" id="JANHOH010000001">
    <property type="protein sequence ID" value="MCQ6958170.1"/>
    <property type="molecule type" value="Genomic_DNA"/>
</dbReference>
<dbReference type="RefSeq" id="WP_256538351.1">
    <property type="nucleotide sequence ID" value="NZ_JANHOH010000001.1"/>
</dbReference>
<protein>
    <recommendedName>
        <fullName evidence="4">DUF4760 domain-containing protein</fullName>
    </recommendedName>
</protein>
<accession>A0ABT1T0P6</accession>
<keyword evidence="3" id="KW-1185">Reference proteome</keyword>
<keyword evidence="1" id="KW-0472">Membrane</keyword>
<reference evidence="2 3" key="1">
    <citation type="submission" date="2022-07" db="EMBL/GenBank/DDBJ databases">
        <title>Mucilaginibacter sp. JC4.</title>
        <authorList>
            <person name="Le V."/>
            <person name="Ko S.-R."/>
            <person name="Ahn C.-Y."/>
            <person name="Oh H.-M."/>
        </authorList>
    </citation>
    <scope>NUCLEOTIDE SEQUENCE [LARGE SCALE GENOMIC DNA]</scope>
    <source>
        <strain evidence="2 3">JC4</strain>
    </source>
</reference>
<evidence type="ECO:0000313" key="2">
    <source>
        <dbReference type="EMBL" id="MCQ6958170.1"/>
    </source>
</evidence>
<proteinExistence type="predicted"/>
<feature type="transmembrane region" description="Helical" evidence="1">
    <location>
        <begin position="6"/>
        <end position="24"/>
    </location>
</feature>
<comment type="caution">
    <text evidence="2">The sequence shown here is derived from an EMBL/GenBank/DDBJ whole genome shotgun (WGS) entry which is preliminary data.</text>
</comment>